<comment type="caution">
    <text evidence="2">The sequence shown here is derived from an EMBL/GenBank/DDBJ whole genome shotgun (WGS) entry which is preliminary data.</text>
</comment>
<accession>A0ABD3FEY5</accession>
<dbReference type="AlphaFoldDB" id="A0ABD3FEY5"/>
<keyword evidence="3" id="KW-1185">Reference proteome</keyword>
<name>A0ABD3FEY5_9STRA</name>
<dbReference type="PANTHER" id="PTHR37069:SF2">
    <property type="entry name" value="PIGGYBAC TRANSPOSABLE ELEMENT-DERIVED PROTEIN DOMAIN-CONTAINING PROTEIN"/>
    <property type="match status" value="1"/>
</dbReference>
<feature type="compositionally biased region" description="Acidic residues" evidence="1">
    <location>
        <begin position="235"/>
        <end position="249"/>
    </location>
</feature>
<feature type="compositionally biased region" description="Basic and acidic residues" evidence="1">
    <location>
        <begin position="224"/>
        <end position="234"/>
    </location>
</feature>
<feature type="region of interest" description="Disordered" evidence="1">
    <location>
        <begin position="114"/>
        <end position="249"/>
    </location>
</feature>
<evidence type="ECO:0008006" key="4">
    <source>
        <dbReference type="Google" id="ProtNLM"/>
    </source>
</evidence>
<evidence type="ECO:0000256" key="1">
    <source>
        <dbReference type="SAM" id="MobiDB-lite"/>
    </source>
</evidence>
<protein>
    <recommendedName>
        <fullName evidence="4">MBD domain-containing protein</fullName>
    </recommendedName>
</protein>
<reference evidence="2 3" key="1">
    <citation type="submission" date="2024-09" db="EMBL/GenBank/DDBJ databases">
        <title>Genome sequencing and assembly of Phytophthora oleae, isolate VK10A, causative agent of rot of olive drupes.</title>
        <authorList>
            <person name="Conti Taguali S."/>
            <person name="Riolo M."/>
            <person name="La Spada F."/>
            <person name="Cacciola S.O."/>
            <person name="Dionisio G."/>
        </authorList>
    </citation>
    <scope>NUCLEOTIDE SEQUENCE [LARGE SCALE GENOMIC DNA]</scope>
    <source>
        <strain evidence="2 3">VK10A</strain>
    </source>
</reference>
<dbReference type="PANTHER" id="PTHR37069">
    <property type="entry name" value="DDE_TNP_1_7 DOMAIN-CONTAINING PROTEIN"/>
    <property type="match status" value="1"/>
</dbReference>
<gene>
    <name evidence="2" type="ORF">V7S43_011446</name>
</gene>
<proteinExistence type="predicted"/>
<evidence type="ECO:0000313" key="3">
    <source>
        <dbReference type="Proteomes" id="UP001632037"/>
    </source>
</evidence>
<feature type="compositionally biased region" description="Polar residues" evidence="1">
    <location>
        <begin position="179"/>
        <end position="195"/>
    </location>
</feature>
<evidence type="ECO:0000313" key="2">
    <source>
        <dbReference type="EMBL" id="KAL3663559.1"/>
    </source>
</evidence>
<sequence>MAFRARLREMKKDGWTFKKPTGLSVDFVYLKPGKNIKDVEGEEVFIGEEALMKYLDKIDLAALKVKKQARHNRSKTSKPVAAERTCILAPLLGPSTVRPFIQPSIEHPTVESAPVCAPVDTPTRPIQPAPAAAPLERSPSPPKTPLQVISPHDATFSPGSYDSPIRQRNLDPDFEEADLSSNASDDSKENNQSAINEDRTGEDDESKEDSQPNYEPIQDVNHIASDDDPTKFADFESDAENDDGDDETS</sequence>
<organism evidence="2 3">
    <name type="scientific">Phytophthora oleae</name>
    <dbReference type="NCBI Taxonomy" id="2107226"/>
    <lineage>
        <taxon>Eukaryota</taxon>
        <taxon>Sar</taxon>
        <taxon>Stramenopiles</taxon>
        <taxon>Oomycota</taxon>
        <taxon>Peronosporomycetes</taxon>
        <taxon>Peronosporales</taxon>
        <taxon>Peronosporaceae</taxon>
        <taxon>Phytophthora</taxon>
    </lineage>
</organism>
<dbReference type="Proteomes" id="UP001632037">
    <property type="component" value="Unassembled WGS sequence"/>
</dbReference>
<dbReference type="EMBL" id="JBIMZQ010000027">
    <property type="protein sequence ID" value="KAL3663559.1"/>
    <property type="molecule type" value="Genomic_DNA"/>
</dbReference>